<dbReference type="OrthoDB" id="768580at2759"/>
<name>A0A2R6R6X8_ACTCC</name>
<accession>A0A2R6R6X8</accession>
<reference evidence="2" key="2">
    <citation type="journal article" date="2018" name="BMC Genomics">
        <title>A manually annotated Actinidia chinensis var. chinensis (kiwifruit) genome highlights the challenges associated with draft genomes and gene prediction in plants.</title>
        <authorList>
            <person name="Pilkington S.M."/>
            <person name="Crowhurst R."/>
            <person name="Hilario E."/>
            <person name="Nardozza S."/>
            <person name="Fraser L."/>
            <person name="Peng Y."/>
            <person name="Gunaseelan K."/>
            <person name="Simpson R."/>
            <person name="Tahir J."/>
            <person name="Deroles S.C."/>
            <person name="Templeton K."/>
            <person name="Luo Z."/>
            <person name="Davy M."/>
            <person name="Cheng C."/>
            <person name="McNeilage M."/>
            <person name="Scaglione D."/>
            <person name="Liu Y."/>
            <person name="Zhang Q."/>
            <person name="Datson P."/>
            <person name="De Silva N."/>
            <person name="Gardiner S.E."/>
            <person name="Bassett H."/>
            <person name="Chagne D."/>
            <person name="McCallum J."/>
            <person name="Dzierzon H."/>
            <person name="Deng C."/>
            <person name="Wang Y.Y."/>
            <person name="Barron L."/>
            <person name="Manako K."/>
            <person name="Bowen J."/>
            <person name="Foster T.M."/>
            <person name="Erridge Z.A."/>
            <person name="Tiffin H."/>
            <person name="Waite C.N."/>
            <person name="Davies K.M."/>
            <person name="Grierson E.P."/>
            <person name="Laing W.A."/>
            <person name="Kirk R."/>
            <person name="Chen X."/>
            <person name="Wood M."/>
            <person name="Montefiori M."/>
            <person name="Brummell D.A."/>
            <person name="Schwinn K.E."/>
            <person name="Catanach A."/>
            <person name="Fullerton C."/>
            <person name="Li D."/>
            <person name="Meiyalaghan S."/>
            <person name="Nieuwenhuizen N."/>
            <person name="Read N."/>
            <person name="Prakash R."/>
            <person name="Hunter D."/>
            <person name="Zhang H."/>
            <person name="McKenzie M."/>
            <person name="Knabel M."/>
            <person name="Harris A."/>
            <person name="Allan A.C."/>
            <person name="Gleave A."/>
            <person name="Chen A."/>
            <person name="Janssen B.J."/>
            <person name="Plunkett B."/>
            <person name="Ampomah-Dwamena C."/>
            <person name="Voogd C."/>
            <person name="Leif D."/>
            <person name="Lafferty D."/>
            <person name="Souleyre E.J.F."/>
            <person name="Varkonyi-Gasic E."/>
            <person name="Gambi F."/>
            <person name="Hanley J."/>
            <person name="Yao J.L."/>
            <person name="Cheung J."/>
            <person name="David K.M."/>
            <person name="Warren B."/>
            <person name="Marsh K."/>
            <person name="Snowden K.C."/>
            <person name="Lin-Wang K."/>
            <person name="Brian L."/>
            <person name="Martinez-Sanchez M."/>
            <person name="Wang M."/>
            <person name="Ileperuma N."/>
            <person name="Macnee N."/>
            <person name="Campin R."/>
            <person name="McAtee P."/>
            <person name="Drummond R.S.M."/>
            <person name="Espley R.V."/>
            <person name="Ireland H.S."/>
            <person name="Wu R."/>
            <person name="Atkinson R.G."/>
            <person name="Karunairetnam S."/>
            <person name="Bulley S."/>
            <person name="Chunkath S."/>
            <person name="Hanley Z."/>
            <person name="Storey R."/>
            <person name="Thrimawithana A.H."/>
            <person name="Thomson S."/>
            <person name="David C."/>
            <person name="Testolin R."/>
            <person name="Huang H."/>
            <person name="Hellens R.P."/>
            <person name="Schaffer R.J."/>
        </authorList>
    </citation>
    <scope>NUCLEOTIDE SEQUENCE [LARGE SCALE GENOMIC DNA]</scope>
    <source>
        <strain evidence="2">cv. Red5</strain>
    </source>
</reference>
<proteinExistence type="predicted"/>
<organism evidence="1 2">
    <name type="scientific">Actinidia chinensis var. chinensis</name>
    <name type="common">Chinese soft-hair kiwi</name>
    <dbReference type="NCBI Taxonomy" id="1590841"/>
    <lineage>
        <taxon>Eukaryota</taxon>
        <taxon>Viridiplantae</taxon>
        <taxon>Streptophyta</taxon>
        <taxon>Embryophyta</taxon>
        <taxon>Tracheophyta</taxon>
        <taxon>Spermatophyta</taxon>
        <taxon>Magnoliopsida</taxon>
        <taxon>eudicotyledons</taxon>
        <taxon>Gunneridae</taxon>
        <taxon>Pentapetalae</taxon>
        <taxon>asterids</taxon>
        <taxon>Ericales</taxon>
        <taxon>Actinidiaceae</taxon>
        <taxon>Actinidia</taxon>
    </lineage>
</organism>
<dbReference type="InterPro" id="IPR016024">
    <property type="entry name" value="ARM-type_fold"/>
</dbReference>
<dbReference type="AlphaFoldDB" id="A0A2R6R6X8"/>
<evidence type="ECO:0000313" key="2">
    <source>
        <dbReference type="Proteomes" id="UP000241394"/>
    </source>
</evidence>
<dbReference type="InParanoid" id="A0A2R6R6X8"/>
<dbReference type="GO" id="GO:0000159">
    <property type="term" value="C:protein phosphatase type 2A complex"/>
    <property type="evidence" value="ECO:0007669"/>
    <property type="project" value="InterPro"/>
</dbReference>
<dbReference type="STRING" id="1590841.A0A2R6R6X8"/>
<dbReference type="InterPro" id="IPR011989">
    <property type="entry name" value="ARM-like"/>
</dbReference>
<evidence type="ECO:0000313" key="1">
    <source>
        <dbReference type="EMBL" id="PSS21770.1"/>
    </source>
</evidence>
<dbReference type="GO" id="GO:0019888">
    <property type="term" value="F:protein phosphatase regulator activity"/>
    <property type="evidence" value="ECO:0007669"/>
    <property type="project" value="InterPro"/>
</dbReference>
<dbReference type="OMA" id="NAFHQIY"/>
<comment type="caution">
    <text evidence="1">The sequence shown here is derived from an EMBL/GenBank/DDBJ whole genome shotgun (WGS) entry which is preliminary data.</text>
</comment>
<keyword evidence="2" id="KW-1185">Reference proteome</keyword>
<dbReference type="EMBL" id="NKQK01000009">
    <property type="protein sequence ID" value="PSS21770.1"/>
    <property type="molecule type" value="Genomic_DNA"/>
</dbReference>
<protein>
    <submittedName>
        <fullName evidence="1">Serine/threonine protein like</fullName>
    </submittedName>
</protein>
<dbReference type="GO" id="GO:0007165">
    <property type="term" value="P:signal transduction"/>
    <property type="evidence" value="ECO:0007669"/>
    <property type="project" value="InterPro"/>
</dbReference>
<dbReference type="Gramene" id="PSS21770">
    <property type="protein sequence ID" value="PSS21770"/>
    <property type="gene ID" value="CEY00_Acc10820"/>
</dbReference>
<dbReference type="PANTHER" id="PTHR10257:SF28">
    <property type="entry name" value="SERINE_THREONINE PROTEIN PHOSPHATASE 2A REGULATORY SUBUNIT"/>
    <property type="match status" value="1"/>
</dbReference>
<dbReference type="InterPro" id="IPR002554">
    <property type="entry name" value="PP2A_B56"/>
</dbReference>
<dbReference type="SUPFAM" id="SSF48371">
    <property type="entry name" value="ARM repeat"/>
    <property type="match status" value="1"/>
</dbReference>
<dbReference type="PANTHER" id="PTHR10257">
    <property type="entry name" value="SERINE/THREONINE PROTEIN PHOSPHATASE 2A PP2A REGULATORY SUBUNIT B"/>
    <property type="match status" value="1"/>
</dbReference>
<gene>
    <name evidence="1" type="ORF">CEY00_Acc10820</name>
</gene>
<dbReference type="Proteomes" id="UP000241394">
    <property type="component" value="Chromosome LG9"/>
</dbReference>
<sequence length="127" mass="14813">MLSTNLFRPLTPPSNAFLLYLLPEDEDLCANPSPSWPHLQIAYDILLRLIISTDAKTLRDLVNQSFILSLLGLFNSEDPRERESLKNAFHQIYLKFTFHRSFMREAMNDVFLHFIFEIDQKHCGIGE</sequence>
<dbReference type="Pfam" id="PF01603">
    <property type="entry name" value="B56"/>
    <property type="match status" value="1"/>
</dbReference>
<dbReference type="Gene3D" id="1.25.10.10">
    <property type="entry name" value="Leucine-rich Repeat Variant"/>
    <property type="match status" value="1"/>
</dbReference>
<reference evidence="1 2" key="1">
    <citation type="submission" date="2017-07" db="EMBL/GenBank/DDBJ databases">
        <title>An improved, manually edited Actinidia chinensis var. chinensis (kiwifruit) genome highlights the challenges associated with draft genomes and gene prediction in plants.</title>
        <authorList>
            <person name="Pilkington S."/>
            <person name="Crowhurst R."/>
            <person name="Hilario E."/>
            <person name="Nardozza S."/>
            <person name="Fraser L."/>
            <person name="Peng Y."/>
            <person name="Gunaseelan K."/>
            <person name="Simpson R."/>
            <person name="Tahir J."/>
            <person name="Deroles S."/>
            <person name="Templeton K."/>
            <person name="Luo Z."/>
            <person name="Davy M."/>
            <person name="Cheng C."/>
            <person name="Mcneilage M."/>
            <person name="Scaglione D."/>
            <person name="Liu Y."/>
            <person name="Zhang Q."/>
            <person name="Datson P."/>
            <person name="De Silva N."/>
            <person name="Gardiner S."/>
            <person name="Bassett H."/>
            <person name="Chagne D."/>
            <person name="Mccallum J."/>
            <person name="Dzierzon H."/>
            <person name="Deng C."/>
            <person name="Wang Y.-Y."/>
            <person name="Barron N."/>
            <person name="Manako K."/>
            <person name="Bowen J."/>
            <person name="Foster T."/>
            <person name="Erridge Z."/>
            <person name="Tiffin H."/>
            <person name="Waite C."/>
            <person name="Davies K."/>
            <person name="Grierson E."/>
            <person name="Laing W."/>
            <person name="Kirk R."/>
            <person name="Chen X."/>
            <person name="Wood M."/>
            <person name="Montefiori M."/>
            <person name="Brummell D."/>
            <person name="Schwinn K."/>
            <person name="Catanach A."/>
            <person name="Fullerton C."/>
            <person name="Li D."/>
            <person name="Meiyalaghan S."/>
            <person name="Nieuwenhuizen N."/>
            <person name="Read N."/>
            <person name="Prakash R."/>
            <person name="Hunter D."/>
            <person name="Zhang H."/>
            <person name="Mckenzie M."/>
            <person name="Knabel M."/>
            <person name="Harris A."/>
            <person name="Allan A."/>
            <person name="Chen A."/>
            <person name="Janssen B."/>
            <person name="Plunkett B."/>
            <person name="Dwamena C."/>
            <person name="Voogd C."/>
            <person name="Leif D."/>
            <person name="Lafferty D."/>
            <person name="Souleyre E."/>
            <person name="Varkonyi-Gasic E."/>
            <person name="Gambi F."/>
            <person name="Hanley J."/>
            <person name="Yao J.-L."/>
            <person name="Cheung J."/>
            <person name="David K."/>
            <person name="Warren B."/>
            <person name="Marsh K."/>
            <person name="Snowden K."/>
            <person name="Lin-Wang K."/>
            <person name="Brian L."/>
            <person name="Martinez-Sanchez M."/>
            <person name="Wang M."/>
            <person name="Ileperuma N."/>
            <person name="Macnee N."/>
            <person name="Campin R."/>
            <person name="Mcatee P."/>
            <person name="Drummond R."/>
            <person name="Espley R."/>
            <person name="Ireland H."/>
            <person name="Wu R."/>
            <person name="Atkinson R."/>
            <person name="Karunairetnam S."/>
            <person name="Bulley S."/>
            <person name="Chunkath S."/>
            <person name="Hanley Z."/>
            <person name="Storey R."/>
            <person name="Thrimawithana A."/>
            <person name="Thomson S."/>
            <person name="David C."/>
            <person name="Testolin R."/>
        </authorList>
    </citation>
    <scope>NUCLEOTIDE SEQUENCE [LARGE SCALE GENOMIC DNA]</scope>
    <source>
        <strain evidence="2">cv. Red5</strain>
        <tissue evidence="1">Young leaf</tissue>
    </source>
</reference>